<dbReference type="OrthoDB" id="7062607at2"/>
<keyword evidence="1" id="KW-0812">Transmembrane</keyword>
<dbReference type="Gene3D" id="3.40.50.300">
    <property type="entry name" value="P-loop containing nucleotide triphosphate hydrolases"/>
    <property type="match status" value="1"/>
</dbReference>
<keyword evidence="3" id="KW-1185">Reference proteome</keyword>
<organism evidence="2 3">
    <name type="scientific">Xanthomarina gelatinilytica</name>
    <dbReference type="NCBI Taxonomy" id="1137281"/>
    <lineage>
        <taxon>Bacteria</taxon>
        <taxon>Pseudomonadati</taxon>
        <taxon>Bacteroidota</taxon>
        <taxon>Flavobacteriia</taxon>
        <taxon>Flavobacteriales</taxon>
        <taxon>Flavobacteriaceae</taxon>
        <taxon>Xanthomarina</taxon>
    </lineage>
</organism>
<reference evidence="2 3" key="1">
    <citation type="submission" date="2012-12" db="EMBL/GenBank/DDBJ databases">
        <title>Genome assembly of Formosa sp. AK20.</title>
        <authorList>
            <person name="Kumar R."/>
            <person name="Khatri I."/>
            <person name="Vaidya B."/>
            <person name="Subramanian S."/>
            <person name="Pinnaka A."/>
        </authorList>
    </citation>
    <scope>NUCLEOTIDE SEQUENCE [LARGE SCALE GENOMIC DNA]</scope>
    <source>
        <strain evidence="2 3">AK20</strain>
    </source>
</reference>
<feature type="transmembrane region" description="Helical" evidence="1">
    <location>
        <begin position="172"/>
        <end position="194"/>
    </location>
</feature>
<dbReference type="InterPro" id="IPR027417">
    <property type="entry name" value="P-loop_NTPase"/>
</dbReference>
<keyword evidence="1" id="KW-1133">Transmembrane helix</keyword>
<dbReference type="Proteomes" id="UP000012024">
    <property type="component" value="Unassembled WGS sequence"/>
</dbReference>
<dbReference type="AlphaFoldDB" id="M7MI64"/>
<dbReference type="GeneID" id="98640379"/>
<dbReference type="SUPFAM" id="SSF52540">
    <property type="entry name" value="P-loop containing nucleoside triphosphate hydrolases"/>
    <property type="match status" value="1"/>
</dbReference>
<protein>
    <recommendedName>
        <fullName evidence="4">Sulfotransferase family protein</fullName>
    </recommendedName>
</protein>
<accession>M7MI64</accession>
<evidence type="ECO:0000313" key="3">
    <source>
        <dbReference type="Proteomes" id="UP000012024"/>
    </source>
</evidence>
<evidence type="ECO:0008006" key="4">
    <source>
        <dbReference type="Google" id="ProtNLM"/>
    </source>
</evidence>
<proteinExistence type="predicted"/>
<dbReference type="eggNOG" id="COG4424">
    <property type="taxonomic scope" value="Bacteria"/>
</dbReference>
<evidence type="ECO:0000313" key="2">
    <source>
        <dbReference type="EMBL" id="EMQ95957.1"/>
    </source>
</evidence>
<name>M7MI64_9FLAO</name>
<sequence>MQKTLIYIIGAGRSGTTVLDIMLGNVNGSISLGEINRFFKRNGIPPKREKESKVYNFWINLKDQMIGSGFNDMLYLQKLSQQNEYHLAFVKSLFKKCNSEYVNAIVEQYGYIGQNTSQNVLIESSKYPVRALNLSNYLDRDQFQIKYIYLKKDPEKVVKSFQKKNLEQPSKGFLMANLYYLIVNILCGITIRILKIKGHRVGTLRYEDLISTPKETLLKLGSDIDEDYSELMRKLIIKEPLNTGYVFDGNRIRLKETLILRDSDTKEKTKGKLSFTRIFNYIVYR</sequence>
<keyword evidence="1" id="KW-0472">Membrane</keyword>
<dbReference type="PATRIC" id="fig|1137281.3.peg.446"/>
<dbReference type="RefSeq" id="WP_007647282.1">
    <property type="nucleotide sequence ID" value="NZ_ANLA01000004.1"/>
</dbReference>
<gene>
    <name evidence="2" type="ORF">D778_01847</name>
</gene>
<evidence type="ECO:0000256" key="1">
    <source>
        <dbReference type="SAM" id="Phobius"/>
    </source>
</evidence>
<comment type="caution">
    <text evidence="2">The sequence shown here is derived from an EMBL/GenBank/DDBJ whole genome shotgun (WGS) entry which is preliminary data.</text>
</comment>
<dbReference type="EMBL" id="ANLA01000004">
    <property type="protein sequence ID" value="EMQ95957.1"/>
    <property type="molecule type" value="Genomic_DNA"/>
</dbReference>